<dbReference type="Gramene" id="C.cajan_23387.t">
    <property type="protein sequence ID" value="C.cajan_23387.t.cds1"/>
    <property type="gene ID" value="C.cajan_23387"/>
</dbReference>
<reference evidence="2 3" key="1">
    <citation type="journal article" date="2012" name="Nat. Biotechnol.">
        <title>Draft genome sequence of pigeonpea (Cajanus cajan), an orphan legume crop of resource-poor farmers.</title>
        <authorList>
            <person name="Varshney R.K."/>
            <person name="Chen W."/>
            <person name="Li Y."/>
            <person name="Bharti A.K."/>
            <person name="Saxena R.K."/>
            <person name="Schlueter J.A."/>
            <person name="Donoghue M.T."/>
            <person name="Azam S."/>
            <person name="Fan G."/>
            <person name="Whaley A.M."/>
            <person name="Farmer A.D."/>
            <person name="Sheridan J."/>
            <person name="Iwata A."/>
            <person name="Tuteja R."/>
            <person name="Penmetsa R.V."/>
            <person name="Wu W."/>
            <person name="Upadhyaya H.D."/>
            <person name="Yang S.P."/>
            <person name="Shah T."/>
            <person name="Saxena K.B."/>
            <person name="Michael T."/>
            <person name="McCombie W.R."/>
            <person name="Yang B."/>
            <person name="Zhang G."/>
            <person name="Yang H."/>
            <person name="Wang J."/>
            <person name="Spillane C."/>
            <person name="Cook D.R."/>
            <person name="May G.D."/>
            <person name="Xu X."/>
            <person name="Jackson S.A."/>
        </authorList>
    </citation>
    <scope>NUCLEOTIDE SEQUENCE [LARGE SCALE GENOMIC DNA]</scope>
    <source>
        <strain evidence="3">cv. Asha</strain>
    </source>
</reference>
<evidence type="ECO:0000313" key="2">
    <source>
        <dbReference type="EMBL" id="KYP67721.1"/>
    </source>
</evidence>
<organism evidence="2 3">
    <name type="scientific">Cajanus cajan</name>
    <name type="common">Pigeon pea</name>
    <name type="synonym">Cajanus indicus</name>
    <dbReference type="NCBI Taxonomy" id="3821"/>
    <lineage>
        <taxon>Eukaryota</taxon>
        <taxon>Viridiplantae</taxon>
        <taxon>Streptophyta</taxon>
        <taxon>Embryophyta</taxon>
        <taxon>Tracheophyta</taxon>
        <taxon>Spermatophyta</taxon>
        <taxon>Magnoliopsida</taxon>
        <taxon>eudicotyledons</taxon>
        <taxon>Gunneridae</taxon>
        <taxon>Pentapetalae</taxon>
        <taxon>rosids</taxon>
        <taxon>fabids</taxon>
        <taxon>Fabales</taxon>
        <taxon>Fabaceae</taxon>
        <taxon>Papilionoideae</taxon>
        <taxon>50 kb inversion clade</taxon>
        <taxon>NPAAA clade</taxon>
        <taxon>indigoferoid/millettioid clade</taxon>
        <taxon>Phaseoleae</taxon>
        <taxon>Cajanus</taxon>
    </lineage>
</organism>
<dbReference type="InterPro" id="IPR012337">
    <property type="entry name" value="RNaseH-like_sf"/>
</dbReference>
<gene>
    <name evidence="2" type="ORF">KK1_024073</name>
</gene>
<keyword evidence="3" id="KW-1185">Reference proteome</keyword>
<dbReference type="PANTHER" id="PTHR45835:SF99">
    <property type="entry name" value="CHROMO DOMAIN-CONTAINING PROTEIN-RELATED"/>
    <property type="match status" value="1"/>
</dbReference>
<dbReference type="Gene3D" id="3.30.420.10">
    <property type="entry name" value="Ribonuclease H-like superfamily/Ribonuclease H"/>
    <property type="match status" value="1"/>
</dbReference>
<dbReference type="InterPro" id="IPR036397">
    <property type="entry name" value="RNaseH_sf"/>
</dbReference>
<sequence length="132" mass="15160">MKLKLSSAYHPQTDGQSERKIQSLEDLLRACVLDHLGSWKEVLPLVEFTYNNSFHASIRMAPFEALYGRRCRTPLCWYQDGKSMVVGPELILQTTEKVKMIQERMKIAQSRQKSYAKSGVSLWSLPKGSMCF</sequence>
<protein>
    <submittedName>
        <fullName evidence="2">Transposon Ty3-I Gag-Pol polyprotein</fullName>
    </submittedName>
</protein>
<dbReference type="GO" id="GO:0003676">
    <property type="term" value="F:nucleic acid binding"/>
    <property type="evidence" value="ECO:0007669"/>
    <property type="project" value="InterPro"/>
</dbReference>
<proteinExistence type="predicted"/>
<dbReference type="InterPro" id="IPR001584">
    <property type="entry name" value="Integrase_cat-core"/>
</dbReference>
<dbReference type="GO" id="GO:0015074">
    <property type="term" value="P:DNA integration"/>
    <property type="evidence" value="ECO:0007669"/>
    <property type="project" value="InterPro"/>
</dbReference>
<accession>A0A151TKY8</accession>
<dbReference type="SUPFAM" id="SSF53098">
    <property type="entry name" value="Ribonuclease H-like"/>
    <property type="match status" value="1"/>
</dbReference>
<dbReference type="PROSITE" id="PS50994">
    <property type="entry name" value="INTEGRASE"/>
    <property type="match status" value="1"/>
</dbReference>
<evidence type="ECO:0000259" key="1">
    <source>
        <dbReference type="PROSITE" id="PS50994"/>
    </source>
</evidence>
<dbReference type="EMBL" id="CM003607">
    <property type="protein sequence ID" value="KYP67721.1"/>
    <property type="molecule type" value="Genomic_DNA"/>
</dbReference>
<dbReference type="AlphaFoldDB" id="A0A151TKY8"/>
<evidence type="ECO:0000313" key="3">
    <source>
        <dbReference type="Proteomes" id="UP000075243"/>
    </source>
</evidence>
<feature type="domain" description="Integrase catalytic" evidence="1">
    <location>
        <begin position="1"/>
        <end position="70"/>
    </location>
</feature>
<name>A0A151TKY8_CAJCA</name>
<dbReference type="Proteomes" id="UP000075243">
    <property type="component" value="Chromosome 5"/>
</dbReference>
<dbReference type="PANTHER" id="PTHR45835">
    <property type="entry name" value="YALI0A06105P"/>
    <property type="match status" value="1"/>
</dbReference>